<accession>A0A5B7I9D8</accession>
<evidence type="ECO:0000256" key="1">
    <source>
        <dbReference type="SAM" id="MobiDB-lite"/>
    </source>
</evidence>
<reference evidence="2 3" key="1">
    <citation type="submission" date="2019-05" db="EMBL/GenBank/DDBJ databases">
        <title>Another draft genome of Portunus trituberculatus and its Hox gene families provides insights of decapod evolution.</title>
        <authorList>
            <person name="Jeong J.-H."/>
            <person name="Song I."/>
            <person name="Kim S."/>
            <person name="Choi T."/>
            <person name="Kim D."/>
            <person name="Ryu S."/>
            <person name="Kim W."/>
        </authorList>
    </citation>
    <scope>NUCLEOTIDE SEQUENCE [LARGE SCALE GENOMIC DNA]</scope>
    <source>
        <tissue evidence="2">Muscle</tissue>
    </source>
</reference>
<dbReference type="Proteomes" id="UP000324222">
    <property type="component" value="Unassembled WGS sequence"/>
</dbReference>
<keyword evidence="3" id="KW-1185">Reference proteome</keyword>
<name>A0A5B7I9D8_PORTR</name>
<evidence type="ECO:0000313" key="3">
    <source>
        <dbReference type="Proteomes" id="UP000324222"/>
    </source>
</evidence>
<comment type="caution">
    <text evidence="2">The sequence shown here is derived from an EMBL/GenBank/DDBJ whole genome shotgun (WGS) entry which is preliminary data.</text>
</comment>
<proteinExistence type="predicted"/>
<feature type="region of interest" description="Disordered" evidence="1">
    <location>
        <begin position="83"/>
        <end position="106"/>
    </location>
</feature>
<gene>
    <name evidence="2" type="ORF">E2C01_071796</name>
</gene>
<dbReference type="EMBL" id="VSRR010045646">
    <property type="protein sequence ID" value="MPC77344.1"/>
    <property type="molecule type" value="Genomic_DNA"/>
</dbReference>
<organism evidence="2 3">
    <name type="scientific">Portunus trituberculatus</name>
    <name type="common">Swimming crab</name>
    <name type="synonym">Neptunus trituberculatus</name>
    <dbReference type="NCBI Taxonomy" id="210409"/>
    <lineage>
        <taxon>Eukaryota</taxon>
        <taxon>Metazoa</taxon>
        <taxon>Ecdysozoa</taxon>
        <taxon>Arthropoda</taxon>
        <taxon>Crustacea</taxon>
        <taxon>Multicrustacea</taxon>
        <taxon>Malacostraca</taxon>
        <taxon>Eumalacostraca</taxon>
        <taxon>Eucarida</taxon>
        <taxon>Decapoda</taxon>
        <taxon>Pleocyemata</taxon>
        <taxon>Brachyura</taxon>
        <taxon>Eubrachyura</taxon>
        <taxon>Portunoidea</taxon>
        <taxon>Portunidae</taxon>
        <taxon>Portuninae</taxon>
        <taxon>Portunus</taxon>
    </lineage>
</organism>
<dbReference type="AlphaFoldDB" id="A0A5B7I9D8"/>
<evidence type="ECO:0000313" key="2">
    <source>
        <dbReference type="EMBL" id="MPC77344.1"/>
    </source>
</evidence>
<protein>
    <submittedName>
        <fullName evidence="2">Uncharacterized protein</fullName>
    </submittedName>
</protein>
<sequence>MYALATQSTKKCAASALSLLPRSVQQANWGDYKPRNATTSETVLALPLADDRPSLHLASPRPSHLHIIKFFTGTGKGVVRERKESGGWAGNVKGEGERGRGKWVRW</sequence>